<gene>
    <name evidence="3" type="ORF">TSAR_005244</name>
</gene>
<dbReference type="InterPro" id="IPR027417">
    <property type="entry name" value="P-loop_NTPase"/>
</dbReference>
<dbReference type="EMBL" id="NNAY01002246">
    <property type="protein sequence ID" value="OXU21733.1"/>
    <property type="molecule type" value="Genomic_DNA"/>
</dbReference>
<dbReference type="InterPro" id="IPR003959">
    <property type="entry name" value="ATPase_AAA_core"/>
</dbReference>
<feature type="region of interest" description="Disordered" evidence="1">
    <location>
        <begin position="844"/>
        <end position="866"/>
    </location>
</feature>
<keyword evidence="4" id="KW-1185">Reference proteome</keyword>
<dbReference type="PANTHER" id="PTHR14690:SF0">
    <property type="entry name" value="IQ MOTIF CONTAINING WITH AAA DOMAIN 1"/>
    <property type="match status" value="1"/>
</dbReference>
<dbReference type="Proteomes" id="UP000215335">
    <property type="component" value="Unassembled WGS sequence"/>
</dbReference>
<name>A0A232ETQ2_9HYME</name>
<sequence>NEFLHGNIVEQQALPSSLATPALIQYKCSKKKKSNLAMSNTTYDELWREAQTLLEDVVQIDSSVQSIRSVRERAEARSQLADLYIRYIGIGNKLEECYDQVVQPQKRPLLRRLLDSTYGRVLELKHELVEVELSEYNYCDDALLRRRLTPDESELRVPRYFRREREKEIESRRKFIEETLRSLGELEEKPEPKKMTELEAIRSLQAHERARQGRVRFQFMKEILEMKERSTIRSEPKEPDTPTGIAAAVKIQKVWRGYVTRRKIRQRKLDEMLLIGMLQPCQSISENTKRLEKIEKERYEKQREFQEVFDAYTVEAKERIKLEKSAIMEENMRIEIRNWISTYYQQTGKIPELPSAESGGSRMIFSRQDTESSMSKSTGVSSSKESKRSKKSGKANKKESETEQQSEPESEIGFKPIPSNFLPELVQANLEYQEIWRDKDESANLEQEPYYDMIDAEKTREVENEIRVGVDQALRADIEALQAALDRDKGYKGKRAKKAQKRVRRSGKKNKRKKEKDLTPDRTTESLFEELLQQGIIKLYPEVRIDSFKGQNSFANFDLREKGKDPLPAIGDVRQIINEYCILPLSNETLRELTPLVRSVLIAGPRGSGKKMLVQAICTELGATLFDITPANVAGKYPGKSGLIMLLHLISKVSRLLQPSVIFMEGAEKPFVKKVPKTDKTDPKRLKKDLPKLVKNITNEDRVILIGTSRSPWEGDQKLLYQTYDKVVFIPRPDYGSMSLIWKNLLYKYSGISRQFDTSGMAKICDGFTIGTVMSAISEVMTTKRMVQLRVQPLTHIELINALSLKDPVYREEEDAFLNWYSKTPTCKKKQKAIEAELAKLEEANEKRKKGKKNNAKVKSRIPKEA</sequence>
<feature type="non-terminal residue" evidence="3">
    <location>
        <position position="1"/>
    </location>
</feature>
<dbReference type="OrthoDB" id="3046016at2759"/>
<dbReference type="GO" id="GO:0005524">
    <property type="term" value="F:ATP binding"/>
    <property type="evidence" value="ECO:0007669"/>
    <property type="project" value="InterPro"/>
</dbReference>
<protein>
    <recommendedName>
        <fullName evidence="2">ATPase AAA-type core domain-containing protein</fullName>
    </recommendedName>
</protein>
<dbReference type="Pfam" id="PF00612">
    <property type="entry name" value="IQ"/>
    <property type="match status" value="1"/>
</dbReference>
<dbReference type="Pfam" id="PF00004">
    <property type="entry name" value="AAA"/>
    <property type="match status" value="1"/>
</dbReference>
<dbReference type="GO" id="GO:0016887">
    <property type="term" value="F:ATP hydrolysis activity"/>
    <property type="evidence" value="ECO:0007669"/>
    <property type="project" value="InterPro"/>
</dbReference>
<dbReference type="Gene3D" id="3.40.50.300">
    <property type="entry name" value="P-loop containing nucleotide triphosphate hydrolases"/>
    <property type="match status" value="1"/>
</dbReference>
<evidence type="ECO:0000313" key="4">
    <source>
        <dbReference type="Proteomes" id="UP000215335"/>
    </source>
</evidence>
<organism evidence="3 4">
    <name type="scientific">Trichomalopsis sarcophagae</name>
    <dbReference type="NCBI Taxonomy" id="543379"/>
    <lineage>
        <taxon>Eukaryota</taxon>
        <taxon>Metazoa</taxon>
        <taxon>Ecdysozoa</taxon>
        <taxon>Arthropoda</taxon>
        <taxon>Hexapoda</taxon>
        <taxon>Insecta</taxon>
        <taxon>Pterygota</taxon>
        <taxon>Neoptera</taxon>
        <taxon>Endopterygota</taxon>
        <taxon>Hymenoptera</taxon>
        <taxon>Apocrita</taxon>
        <taxon>Proctotrupomorpha</taxon>
        <taxon>Chalcidoidea</taxon>
        <taxon>Pteromalidae</taxon>
        <taxon>Pteromalinae</taxon>
        <taxon>Trichomalopsis</taxon>
    </lineage>
</organism>
<proteinExistence type="predicted"/>
<evidence type="ECO:0000256" key="1">
    <source>
        <dbReference type="SAM" id="MobiDB-lite"/>
    </source>
</evidence>
<dbReference type="InterPro" id="IPR052267">
    <property type="entry name" value="N-DRC_Component"/>
</dbReference>
<feature type="compositionally biased region" description="Basic residues" evidence="1">
    <location>
        <begin position="847"/>
        <end position="866"/>
    </location>
</feature>
<evidence type="ECO:0000259" key="2">
    <source>
        <dbReference type="Pfam" id="PF00004"/>
    </source>
</evidence>
<comment type="caution">
    <text evidence="3">The sequence shown here is derived from an EMBL/GenBank/DDBJ whole genome shotgun (WGS) entry which is preliminary data.</text>
</comment>
<accession>A0A232ETQ2</accession>
<feature type="region of interest" description="Disordered" evidence="1">
    <location>
        <begin position="489"/>
        <end position="521"/>
    </location>
</feature>
<dbReference type="Gene3D" id="1.20.5.190">
    <property type="match status" value="1"/>
</dbReference>
<feature type="region of interest" description="Disordered" evidence="1">
    <location>
        <begin position="366"/>
        <end position="418"/>
    </location>
</feature>
<dbReference type="STRING" id="543379.A0A232ETQ2"/>
<evidence type="ECO:0000313" key="3">
    <source>
        <dbReference type="EMBL" id="OXU21733.1"/>
    </source>
</evidence>
<dbReference type="PANTHER" id="PTHR14690">
    <property type="entry name" value="IQ MOTIF CONTAINING WITH AAA DOMAIN 1"/>
    <property type="match status" value="1"/>
</dbReference>
<feature type="compositionally biased region" description="Basic residues" evidence="1">
    <location>
        <begin position="492"/>
        <end position="514"/>
    </location>
</feature>
<dbReference type="PROSITE" id="PS50096">
    <property type="entry name" value="IQ"/>
    <property type="match status" value="1"/>
</dbReference>
<dbReference type="SUPFAM" id="SSF52540">
    <property type="entry name" value="P-loop containing nucleoside triphosphate hydrolases"/>
    <property type="match status" value="1"/>
</dbReference>
<feature type="compositionally biased region" description="Low complexity" evidence="1">
    <location>
        <begin position="372"/>
        <end position="383"/>
    </location>
</feature>
<dbReference type="AlphaFoldDB" id="A0A232ETQ2"/>
<dbReference type="SMART" id="SM00015">
    <property type="entry name" value="IQ"/>
    <property type="match status" value="2"/>
</dbReference>
<reference evidence="3 4" key="1">
    <citation type="journal article" date="2017" name="Curr. Biol.">
        <title>The Evolution of Venom by Co-option of Single-Copy Genes.</title>
        <authorList>
            <person name="Martinson E.O."/>
            <person name="Mrinalini"/>
            <person name="Kelkar Y.D."/>
            <person name="Chang C.H."/>
            <person name="Werren J.H."/>
        </authorList>
    </citation>
    <scope>NUCLEOTIDE SEQUENCE [LARGE SCALE GENOMIC DNA]</scope>
    <source>
        <strain evidence="3 4">Alberta</strain>
        <tissue evidence="3">Whole body</tissue>
    </source>
</reference>
<dbReference type="CDD" id="cd23767">
    <property type="entry name" value="IQCD"/>
    <property type="match status" value="1"/>
</dbReference>
<dbReference type="InterPro" id="IPR000048">
    <property type="entry name" value="IQ_motif_EF-hand-BS"/>
</dbReference>
<feature type="domain" description="ATPase AAA-type core" evidence="2">
    <location>
        <begin position="600"/>
        <end position="731"/>
    </location>
</feature>